<dbReference type="InterPro" id="IPR029261">
    <property type="entry name" value="Transposase_Znf"/>
</dbReference>
<dbReference type="InterPro" id="IPR047951">
    <property type="entry name" value="Transpos_ISL3"/>
</dbReference>
<dbReference type="RefSeq" id="WP_344665046.1">
    <property type="nucleotide sequence ID" value="NZ_BAAAQN010000007.1"/>
</dbReference>
<dbReference type="EMBL" id="BAAAQN010000007">
    <property type="protein sequence ID" value="GAA2021425.1"/>
    <property type="molecule type" value="Genomic_DNA"/>
</dbReference>
<dbReference type="PANTHER" id="PTHR33498">
    <property type="entry name" value="TRANSPOSASE FOR INSERTION SEQUENCE ELEMENT IS1557"/>
    <property type="match status" value="1"/>
</dbReference>
<dbReference type="Proteomes" id="UP001500751">
    <property type="component" value="Unassembled WGS sequence"/>
</dbReference>
<comment type="caution">
    <text evidence="2">The sequence shown here is derived from an EMBL/GenBank/DDBJ whole genome shotgun (WGS) entry which is preliminary data.</text>
</comment>
<dbReference type="Pfam" id="PF14690">
    <property type="entry name" value="Zn_ribbon_ISL3"/>
    <property type="match status" value="1"/>
</dbReference>
<name>A0ABN2TU31_9ACTN</name>
<evidence type="ECO:0000259" key="1">
    <source>
        <dbReference type="Pfam" id="PF14690"/>
    </source>
</evidence>
<proteinExistence type="predicted"/>
<reference evidence="3" key="1">
    <citation type="journal article" date="2019" name="Int. J. Syst. Evol. Microbiol.">
        <title>The Global Catalogue of Microorganisms (GCM) 10K type strain sequencing project: providing services to taxonomists for standard genome sequencing and annotation.</title>
        <authorList>
            <consortium name="The Broad Institute Genomics Platform"/>
            <consortium name="The Broad Institute Genome Sequencing Center for Infectious Disease"/>
            <person name="Wu L."/>
            <person name="Ma J."/>
        </authorList>
    </citation>
    <scope>NUCLEOTIDE SEQUENCE [LARGE SCALE GENOMIC DNA]</scope>
    <source>
        <strain evidence="3">JCM 16014</strain>
    </source>
</reference>
<gene>
    <name evidence="2" type="ORF">GCM10009839_18060</name>
</gene>
<feature type="domain" description="Transposase IS204/IS1001/IS1096/IS1165 zinc-finger" evidence="1">
    <location>
        <begin position="22"/>
        <end position="63"/>
    </location>
</feature>
<evidence type="ECO:0000313" key="3">
    <source>
        <dbReference type="Proteomes" id="UP001500751"/>
    </source>
</evidence>
<organism evidence="2 3">
    <name type="scientific">Catenulispora yoronensis</name>
    <dbReference type="NCBI Taxonomy" id="450799"/>
    <lineage>
        <taxon>Bacteria</taxon>
        <taxon>Bacillati</taxon>
        <taxon>Actinomycetota</taxon>
        <taxon>Actinomycetes</taxon>
        <taxon>Catenulisporales</taxon>
        <taxon>Catenulisporaceae</taxon>
        <taxon>Catenulispora</taxon>
    </lineage>
</organism>
<accession>A0ABN2TU31</accession>
<sequence length="123" mass="13359">MDRIEADAAAVTLFVRSSEVFAACSECDTKSSRVHARYRRSLVDVPMAGRRTRIVAVVRRFKCGRAACPQTTFTEQLPGLTTPFARRTPLATEQLVAIALALAPAAPAPGWPPNWACRAGRTC</sequence>
<evidence type="ECO:0000313" key="2">
    <source>
        <dbReference type="EMBL" id="GAA2021425.1"/>
    </source>
</evidence>
<keyword evidence="3" id="KW-1185">Reference proteome</keyword>
<protein>
    <recommendedName>
        <fullName evidence="1">Transposase IS204/IS1001/IS1096/IS1165 zinc-finger domain-containing protein</fullName>
    </recommendedName>
</protein>
<dbReference type="PANTHER" id="PTHR33498:SF1">
    <property type="entry name" value="TRANSPOSASE FOR INSERTION SEQUENCE ELEMENT IS1557"/>
    <property type="match status" value="1"/>
</dbReference>